<keyword evidence="4" id="KW-1185">Reference proteome</keyword>
<dbReference type="Proteomes" id="UP000530564">
    <property type="component" value="Unassembled WGS sequence"/>
</dbReference>
<dbReference type="InterPro" id="IPR016032">
    <property type="entry name" value="Sig_transdc_resp-reg_C-effctor"/>
</dbReference>
<proteinExistence type="predicted"/>
<dbReference type="RefSeq" id="WP_183773168.1">
    <property type="nucleotide sequence ID" value="NZ_JACIDK010000003.1"/>
</dbReference>
<comment type="caution">
    <text evidence="3">The sequence shown here is derived from an EMBL/GenBank/DDBJ whole genome shotgun (WGS) entry which is preliminary data.</text>
</comment>
<dbReference type="Gene3D" id="3.40.50.1820">
    <property type="entry name" value="alpha/beta hydrolase"/>
    <property type="match status" value="1"/>
</dbReference>
<evidence type="ECO:0000259" key="2">
    <source>
        <dbReference type="SMART" id="SM00421"/>
    </source>
</evidence>
<dbReference type="AlphaFoldDB" id="A0A840A2R1"/>
<dbReference type="PANTHER" id="PTHR43798">
    <property type="entry name" value="MONOACYLGLYCEROL LIPASE"/>
    <property type="match status" value="1"/>
</dbReference>
<dbReference type="InterPro" id="IPR036388">
    <property type="entry name" value="WH-like_DNA-bd_sf"/>
</dbReference>
<accession>A0A840A2R1</accession>
<dbReference type="GO" id="GO:0016787">
    <property type="term" value="F:hydrolase activity"/>
    <property type="evidence" value="ECO:0007669"/>
    <property type="project" value="UniProtKB-KW"/>
</dbReference>
<reference evidence="3 4" key="1">
    <citation type="submission" date="2020-08" db="EMBL/GenBank/DDBJ databases">
        <title>Genomic Encyclopedia of Type Strains, Phase IV (KMG-IV): sequencing the most valuable type-strain genomes for metagenomic binning, comparative biology and taxonomic classification.</title>
        <authorList>
            <person name="Goeker M."/>
        </authorList>
    </citation>
    <scope>NUCLEOTIDE SEQUENCE [LARGE SCALE GENOMIC DNA]</scope>
    <source>
        <strain evidence="3 4">DSM 21793</strain>
    </source>
</reference>
<sequence length="591" mass="62822">MEPPAREFEADRFFALWAELERDVASDRPPQLDGLRDAENEPFACRPAAPDWGFAAAVLHGGKLDWAGGGWTNIFGPHAPAISPAAARAARSGRTYVVLQDRRGQAVLAALAARRHAAAWPVVGALAKASSDSALVAMVFAPSRMPGFADFAARVYRLTRSERDLLDQLMQADDLAAIAQRLALSEAAIRKRVRRLLKSTGTDRRGALFARLTRLLADESVCDWARDVGLKQALRATPAQMRLSHLLAEGASLPQAAAALGLSAHTVRDQARGVLAKAGQTRLAELPRFLAEARALVAFAEADETAPSDREGLLGATRIFHLARRQIAAADFGSPDGEPVLFVHGGMGSRRVATRLCTALQAHGYRPLGVDRPGFGLTDPAAGDPFVAAAADMAALLDALGIERVRLLARDGGAPAALAFAALHPGRVQAGVLISPRPPQAPLPGLQLIDGWIRLGAQHPGAIISTYALLRRKAGVRLTETLIRRLFGAHPADAALIEDPVWRHAAVAELLTCGARTAAGLAAEQTAYPVWRPPLLAGGAPWTVVTGGADPLWGAAQDDPWRALPGLRHVRFAEAGRFLQDTHAHEIAALL</sequence>
<evidence type="ECO:0000313" key="4">
    <source>
        <dbReference type="Proteomes" id="UP000530564"/>
    </source>
</evidence>
<gene>
    <name evidence="3" type="ORF">GGQ61_002488</name>
</gene>
<dbReference type="Pfam" id="PF00561">
    <property type="entry name" value="Abhydrolase_1"/>
    <property type="match status" value="1"/>
</dbReference>
<dbReference type="GO" id="GO:0003677">
    <property type="term" value="F:DNA binding"/>
    <property type="evidence" value="ECO:0007669"/>
    <property type="project" value="UniProtKB-KW"/>
</dbReference>
<name>A0A840A2R1_9CAUL</name>
<keyword evidence="3" id="KW-0238">DNA-binding</keyword>
<dbReference type="InterPro" id="IPR029058">
    <property type="entry name" value="AB_hydrolase_fold"/>
</dbReference>
<dbReference type="GO" id="GO:0016020">
    <property type="term" value="C:membrane"/>
    <property type="evidence" value="ECO:0007669"/>
    <property type="project" value="TreeGrafter"/>
</dbReference>
<dbReference type="Gene3D" id="1.10.10.10">
    <property type="entry name" value="Winged helix-like DNA-binding domain superfamily/Winged helix DNA-binding domain"/>
    <property type="match status" value="2"/>
</dbReference>
<dbReference type="SUPFAM" id="SSF53474">
    <property type="entry name" value="alpha/beta-Hydrolases"/>
    <property type="match status" value="1"/>
</dbReference>
<dbReference type="PANTHER" id="PTHR43798:SF31">
    <property type="entry name" value="AB HYDROLASE SUPERFAMILY PROTEIN YCLE"/>
    <property type="match status" value="1"/>
</dbReference>
<feature type="domain" description="HTH luxR-type" evidence="2">
    <location>
        <begin position="155"/>
        <end position="212"/>
    </location>
</feature>
<dbReference type="SMART" id="SM00421">
    <property type="entry name" value="HTH_LUXR"/>
    <property type="match status" value="2"/>
</dbReference>
<protein>
    <submittedName>
        <fullName evidence="3">Pimeloyl-ACP methyl ester carboxylesterase/DNA-binding CsgD family transcriptional regulator</fullName>
    </submittedName>
</protein>
<keyword evidence="1" id="KW-0378">Hydrolase</keyword>
<dbReference type="SUPFAM" id="SSF46894">
    <property type="entry name" value="C-terminal effector domain of the bipartite response regulators"/>
    <property type="match status" value="2"/>
</dbReference>
<feature type="domain" description="HTH luxR-type" evidence="2">
    <location>
        <begin position="233"/>
        <end position="290"/>
    </location>
</feature>
<dbReference type="InterPro" id="IPR050266">
    <property type="entry name" value="AB_hydrolase_sf"/>
</dbReference>
<dbReference type="InterPro" id="IPR000792">
    <property type="entry name" value="Tscrpt_reg_LuxR_C"/>
</dbReference>
<dbReference type="EMBL" id="JACIDK010000003">
    <property type="protein sequence ID" value="MBB3891760.1"/>
    <property type="molecule type" value="Genomic_DNA"/>
</dbReference>
<dbReference type="InterPro" id="IPR000073">
    <property type="entry name" value="AB_hydrolase_1"/>
</dbReference>
<organism evidence="3 4">
    <name type="scientific">Phenylobacterium haematophilum</name>
    <dbReference type="NCBI Taxonomy" id="98513"/>
    <lineage>
        <taxon>Bacteria</taxon>
        <taxon>Pseudomonadati</taxon>
        <taxon>Pseudomonadota</taxon>
        <taxon>Alphaproteobacteria</taxon>
        <taxon>Caulobacterales</taxon>
        <taxon>Caulobacteraceae</taxon>
        <taxon>Phenylobacterium</taxon>
    </lineage>
</organism>
<evidence type="ECO:0000256" key="1">
    <source>
        <dbReference type="ARBA" id="ARBA00022801"/>
    </source>
</evidence>
<evidence type="ECO:0000313" key="3">
    <source>
        <dbReference type="EMBL" id="MBB3891760.1"/>
    </source>
</evidence>
<dbReference type="GO" id="GO:0006355">
    <property type="term" value="P:regulation of DNA-templated transcription"/>
    <property type="evidence" value="ECO:0007669"/>
    <property type="project" value="InterPro"/>
</dbReference>